<evidence type="ECO:0000313" key="8">
    <source>
        <dbReference type="Proteomes" id="UP001214043"/>
    </source>
</evidence>
<gene>
    <name evidence="7" type="ORF">PUV54_09185</name>
</gene>
<proteinExistence type="inferred from homology"/>
<feature type="domain" description="Aldehyde dehydrogenase" evidence="6">
    <location>
        <begin position="17"/>
        <end position="470"/>
    </location>
</feature>
<organism evidence="7 8">
    <name type="scientific">Hyphococcus flavus</name>
    <dbReference type="NCBI Taxonomy" id="1866326"/>
    <lineage>
        <taxon>Bacteria</taxon>
        <taxon>Pseudomonadati</taxon>
        <taxon>Pseudomonadota</taxon>
        <taxon>Alphaproteobacteria</taxon>
        <taxon>Parvularculales</taxon>
        <taxon>Parvularculaceae</taxon>
        <taxon>Hyphococcus</taxon>
    </lineage>
</organism>
<dbReference type="AlphaFoldDB" id="A0AAF0CDR5"/>
<dbReference type="PROSITE" id="PS00687">
    <property type="entry name" value="ALDEHYDE_DEHYDR_GLU"/>
    <property type="match status" value="1"/>
</dbReference>
<protein>
    <submittedName>
        <fullName evidence="7">Aldehyde dehydrogenase</fullName>
    </submittedName>
</protein>
<dbReference type="FunFam" id="3.40.309.10:FF:000010">
    <property type="entry name" value="Gamma-aminobutyraldehyde dehydrogenase"/>
    <property type="match status" value="1"/>
</dbReference>
<dbReference type="SUPFAM" id="SSF53720">
    <property type="entry name" value="ALDH-like"/>
    <property type="match status" value="1"/>
</dbReference>
<evidence type="ECO:0000259" key="6">
    <source>
        <dbReference type="Pfam" id="PF00171"/>
    </source>
</evidence>
<dbReference type="Gene3D" id="3.40.605.10">
    <property type="entry name" value="Aldehyde Dehydrogenase, Chain A, domain 1"/>
    <property type="match status" value="1"/>
</dbReference>
<evidence type="ECO:0000256" key="5">
    <source>
        <dbReference type="RuleBase" id="RU003345"/>
    </source>
</evidence>
<dbReference type="PANTHER" id="PTHR42986:SF1">
    <property type="entry name" value="BENZALDEHYDE DEHYDROGENASE YFMT"/>
    <property type="match status" value="1"/>
</dbReference>
<dbReference type="Proteomes" id="UP001214043">
    <property type="component" value="Chromosome"/>
</dbReference>
<dbReference type="EMBL" id="CP118166">
    <property type="protein sequence ID" value="WDI30131.1"/>
    <property type="molecule type" value="Genomic_DNA"/>
</dbReference>
<keyword evidence="3" id="KW-0520">NAD</keyword>
<evidence type="ECO:0000313" key="7">
    <source>
        <dbReference type="EMBL" id="WDI30131.1"/>
    </source>
</evidence>
<sequence length="481" mass="50614">MDFPLLVGGQEKPASNNAIFKRINAETDELISRAAAATIDDAVSAADAAQSAFSLWSSYGPNARREVLRKAAEIIDERKEDFVTQMMAETGATAPWAAFNCMLAANMFREAAAITTQINGDVIPSDRPGTISMAVREPAGVVLGIAPWNAPIILGARAIATPLACGNTVILKSSEVCPGVHYMIGKAVQDAGAPAGAINVISNAPEDAGKIVAALIEHAAVRRVNFTGSTRVGRIIAETCARALKPVLLELGGKAPLIVLDDADIDAAVDAAIFGGYANQGQICMSTERVIVDQTCADQFVEKLATRAVALPSGPNTEQVVISHMVDCKAVEHAKALVDDATEKGAALIAGGHANGLIMQATIVDNVTQNMRLYHEESFGPILSIIRVSDEDEAIRVANDSEYGLSSAVFGRDASRALAIARRVKSGICHVNGPTVHDEPQMPFGGVGASGYGRFGGAAGIDAFTERKWITINTEKPHYPF</sequence>
<dbReference type="Gene3D" id="3.40.309.10">
    <property type="entry name" value="Aldehyde Dehydrogenase, Chain A, domain 2"/>
    <property type="match status" value="1"/>
</dbReference>
<dbReference type="InterPro" id="IPR016162">
    <property type="entry name" value="Ald_DH_N"/>
</dbReference>
<evidence type="ECO:0000256" key="1">
    <source>
        <dbReference type="ARBA" id="ARBA00009986"/>
    </source>
</evidence>
<dbReference type="InterPro" id="IPR029510">
    <property type="entry name" value="Ald_DH_CS_GLU"/>
</dbReference>
<dbReference type="InterPro" id="IPR015590">
    <property type="entry name" value="Aldehyde_DH_dom"/>
</dbReference>
<dbReference type="CDD" id="cd07105">
    <property type="entry name" value="ALDH_SaliADH"/>
    <property type="match status" value="1"/>
</dbReference>
<dbReference type="GO" id="GO:0016620">
    <property type="term" value="F:oxidoreductase activity, acting on the aldehyde or oxo group of donors, NAD or NADP as acceptor"/>
    <property type="evidence" value="ECO:0007669"/>
    <property type="project" value="InterPro"/>
</dbReference>
<evidence type="ECO:0000256" key="3">
    <source>
        <dbReference type="ARBA" id="ARBA00023027"/>
    </source>
</evidence>
<keyword evidence="8" id="KW-1185">Reference proteome</keyword>
<reference evidence="7" key="1">
    <citation type="submission" date="2023-02" db="EMBL/GenBank/DDBJ databases">
        <title>Genome sequence of Hyphococcus flavus.</title>
        <authorList>
            <person name="Rong J.-C."/>
            <person name="Zhao Q."/>
            <person name="Yi M."/>
            <person name="Wu J.-Y."/>
        </authorList>
    </citation>
    <scope>NUCLEOTIDE SEQUENCE</scope>
    <source>
        <strain evidence="7">MCCC 1K03223</strain>
    </source>
</reference>
<accession>A0AAF0CDR5</accession>
<evidence type="ECO:0000256" key="4">
    <source>
        <dbReference type="PROSITE-ProRule" id="PRU10007"/>
    </source>
</evidence>
<dbReference type="PANTHER" id="PTHR42986">
    <property type="entry name" value="BENZALDEHYDE DEHYDROGENASE YFMT"/>
    <property type="match status" value="1"/>
</dbReference>
<evidence type="ECO:0000256" key="2">
    <source>
        <dbReference type="ARBA" id="ARBA00023002"/>
    </source>
</evidence>
<dbReference type="Pfam" id="PF00171">
    <property type="entry name" value="Aldedh"/>
    <property type="match status" value="1"/>
</dbReference>
<dbReference type="RefSeq" id="WP_274491925.1">
    <property type="nucleotide sequence ID" value="NZ_CP118166.1"/>
</dbReference>
<dbReference type="InterPro" id="IPR016163">
    <property type="entry name" value="Ald_DH_C"/>
</dbReference>
<feature type="active site" evidence="4">
    <location>
        <position position="250"/>
    </location>
</feature>
<comment type="similarity">
    <text evidence="1 5">Belongs to the aldehyde dehydrogenase family.</text>
</comment>
<dbReference type="KEGG" id="hfl:PUV54_09185"/>
<keyword evidence="2 5" id="KW-0560">Oxidoreductase</keyword>
<dbReference type="InterPro" id="IPR016161">
    <property type="entry name" value="Ald_DH/histidinol_DH"/>
</dbReference>
<name>A0AAF0CDR5_9PROT</name>